<protein>
    <submittedName>
        <fullName evidence="1">Uncharacterized protein</fullName>
    </submittedName>
</protein>
<evidence type="ECO:0000313" key="1">
    <source>
        <dbReference type="EMBL" id="BCJ95600.1"/>
    </source>
</evidence>
<accession>A0A6S6R806</accession>
<dbReference type="AlphaFoldDB" id="A0A6S6R806"/>
<proteinExistence type="predicted"/>
<dbReference type="EMBL" id="AP023367">
    <property type="protein sequence ID" value="BCJ95600.1"/>
    <property type="molecule type" value="Genomic_DNA"/>
</dbReference>
<keyword evidence="2" id="KW-1185">Reference proteome</keyword>
<evidence type="ECO:0000313" key="2">
    <source>
        <dbReference type="Proteomes" id="UP000515561"/>
    </source>
</evidence>
<name>A0A6S6R806_9FIRM</name>
<gene>
    <name evidence="1" type="ORF">acsn021_31690</name>
</gene>
<sequence length="92" mass="10279">MKDLEWINHPAMKDIDARKLAILVDLANEAEGKTADKALPLLIKANAKLKALGLTFTTEETDLMIEILTKDMSAADKQKLDMIKKMIAKNKK</sequence>
<dbReference type="Proteomes" id="UP000515561">
    <property type="component" value="Chromosome"/>
</dbReference>
<organism evidence="1 2">
    <name type="scientific">Anaerocolumna cellulosilytica</name>
    <dbReference type="NCBI Taxonomy" id="433286"/>
    <lineage>
        <taxon>Bacteria</taxon>
        <taxon>Bacillati</taxon>
        <taxon>Bacillota</taxon>
        <taxon>Clostridia</taxon>
        <taxon>Lachnospirales</taxon>
        <taxon>Lachnospiraceae</taxon>
        <taxon>Anaerocolumna</taxon>
    </lineage>
</organism>
<dbReference type="RefSeq" id="WP_184093388.1">
    <property type="nucleotide sequence ID" value="NZ_AP023367.1"/>
</dbReference>
<reference evidence="1 2" key="1">
    <citation type="journal article" date="2016" name="Int. J. Syst. Evol. Microbiol.">
        <title>Descriptions of Anaerotaenia torta gen. nov., sp. nov. and Anaerocolumna cellulosilytica gen. nov., sp. nov. isolated from a methanogenic reactor of cattle waste.</title>
        <authorList>
            <person name="Uek A."/>
            <person name="Ohtaki Y."/>
            <person name="Kaku N."/>
            <person name="Ueki K."/>
        </authorList>
    </citation>
    <scope>NUCLEOTIDE SEQUENCE [LARGE SCALE GENOMIC DNA]</scope>
    <source>
        <strain evidence="1 2">SN021</strain>
    </source>
</reference>
<dbReference type="KEGG" id="acel:acsn021_31690"/>